<keyword evidence="12 17" id="KW-0460">Magnesium</keyword>
<evidence type="ECO:0000259" key="19">
    <source>
        <dbReference type="SMART" id="SM00484"/>
    </source>
</evidence>
<proteinExistence type="inferred from homology"/>
<keyword evidence="5 17" id="KW-0540">Nuclease</keyword>
<evidence type="ECO:0000256" key="11">
    <source>
        <dbReference type="ARBA" id="ARBA00022839"/>
    </source>
</evidence>
<dbReference type="PANTHER" id="PTHR11081">
    <property type="entry name" value="FLAP ENDONUCLEASE FAMILY MEMBER"/>
    <property type="match status" value="1"/>
</dbReference>
<evidence type="ECO:0000256" key="4">
    <source>
        <dbReference type="ARBA" id="ARBA00022553"/>
    </source>
</evidence>
<keyword evidence="9 17" id="KW-0228">DNA excision</keyword>
<comment type="subcellular location">
    <subcellularLocation>
        <location evidence="1 17">Nucleus</location>
    </subcellularLocation>
</comment>
<dbReference type="EC" id="3.1.-.-" evidence="17"/>
<evidence type="ECO:0000256" key="16">
    <source>
        <dbReference type="ARBA" id="ARBA00023242"/>
    </source>
</evidence>
<dbReference type="InterPro" id="IPR006084">
    <property type="entry name" value="XPG/Rad2"/>
</dbReference>
<feature type="compositionally biased region" description="Polar residues" evidence="18">
    <location>
        <begin position="810"/>
        <end position="831"/>
    </location>
</feature>
<dbReference type="PRINTS" id="PR00853">
    <property type="entry name" value="XPGRADSUPER"/>
</dbReference>
<keyword evidence="6 17" id="KW-0479">Metal-binding</keyword>
<dbReference type="EnsemblMetazoa" id="ENSAATROPT001505">
    <property type="protein sequence ID" value="ENSAATROPP001449"/>
    <property type="gene ID" value="ENSAATROPG001193"/>
</dbReference>
<feature type="compositionally biased region" description="Polar residues" evidence="18">
    <location>
        <begin position="777"/>
        <end position="791"/>
    </location>
</feature>
<evidence type="ECO:0000313" key="21">
    <source>
        <dbReference type="EnsemblMetazoa" id="ENSAATROPP001449"/>
    </source>
</evidence>
<feature type="compositionally biased region" description="Polar residues" evidence="18">
    <location>
        <begin position="569"/>
        <end position="583"/>
    </location>
</feature>
<feature type="region of interest" description="Disordered" evidence="18">
    <location>
        <begin position="722"/>
        <end position="847"/>
    </location>
</feature>
<dbReference type="GO" id="GO:0017108">
    <property type="term" value="F:5'-flap endonuclease activity"/>
    <property type="evidence" value="ECO:0007669"/>
    <property type="project" value="TreeGrafter"/>
</dbReference>
<evidence type="ECO:0000256" key="5">
    <source>
        <dbReference type="ARBA" id="ARBA00022722"/>
    </source>
</evidence>
<dbReference type="PANTHER" id="PTHR11081:SF8">
    <property type="entry name" value="EXONUCLEASE 1"/>
    <property type="match status" value="1"/>
</dbReference>
<keyword evidence="15 17" id="KW-0234">DNA repair</keyword>
<dbReference type="Pfam" id="PF00752">
    <property type="entry name" value="XPG_N"/>
    <property type="match status" value="1"/>
</dbReference>
<keyword evidence="7" id="KW-0255">Endonuclease</keyword>
<comment type="function">
    <text evidence="17">5'-&gt;3' double-stranded DNA exonuclease which may also possess a cryptic 3'-&gt;5' double-stranded DNA exonuclease activity. Functions in DNA mismatch repair.</text>
</comment>
<accession>A0AAG5CSI7</accession>
<dbReference type="InterPro" id="IPR006086">
    <property type="entry name" value="XPG-I_dom"/>
</dbReference>
<feature type="region of interest" description="Disordered" evidence="18">
    <location>
        <begin position="384"/>
        <end position="408"/>
    </location>
</feature>
<keyword evidence="4" id="KW-0597">Phosphoprotein</keyword>
<keyword evidence="13 17" id="KW-0267">Excision nuclease</keyword>
<dbReference type="InterPro" id="IPR036279">
    <property type="entry name" value="5-3_exonuclease_C_sf"/>
</dbReference>
<feature type="region of interest" description="Disordered" evidence="18">
    <location>
        <begin position="468"/>
        <end position="504"/>
    </location>
</feature>
<dbReference type="SUPFAM" id="SSF88723">
    <property type="entry name" value="PIN domain-like"/>
    <property type="match status" value="1"/>
</dbReference>
<dbReference type="InterPro" id="IPR044752">
    <property type="entry name" value="PIN-like_EXO1"/>
</dbReference>
<dbReference type="InterPro" id="IPR008918">
    <property type="entry name" value="HhH2"/>
</dbReference>
<dbReference type="GO" id="GO:0006310">
    <property type="term" value="P:DNA recombination"/>
    <property type="evidence" value="ECO:0007669"/>
    <property type="project" value="TreeGrafter"/>
</dbReference>
<keyword evidence="22" id="KW-1185">Reference proteome</keyword>
<dbReference type="Pfam" id="PF00867">
    <property type="entry name" value="XPG_I"/>
    <property type="match status" value="1"/>
</dbReference>
<dbReference type="InterPro" id="IPR037315">
    <property type="entry name" value="EXO1_H3TH"/>
</dbReference>
<feature type="compositionally biased region" description="Basic and acidic residues" evidence="18">
    <location>
        <begin position="760"/>
        <end position="775"/>
    </location>
</feature>
<dbReference type="GO" id="GO:0003677">
    <property type="term" value="F:DNA binding"/>
    <property type="evidence" value="ECO:0007669"/>
    <property type="project" value="UniProtKB-UniRule"/>
</dbReference>
<keyword evidence="8 17" id="KW-0227">DNA damage</keyword>
<evidence type="ECO:0000256" key="7">
    <source>
        <dbReference type="ARBA" id="ARBA00022759"/>
    </source>
</evidence>
<evidence type="ECO:0000256" key="6">
    <source>
        <dbReference type="ARBA" id="ARBA00022723"/>
    </source>
</evidence>
<feature type="region of interest" description="Disordered" evidence="18">
    <location>
        <begin position="620"/>
        <end position="705"/>
    </location>
</feature>
<comment type="cofactor">
    <cofactor evidence="17">
        <name>Mg(2+)</name>
        <dbReference type="ChEBI" id="CHEBI:18420"/>
    </cofactor>
    <text evidence="17">Binds 2 magnesium ions per subunit. They probably participate in the reaction catalyzed by the enzyme. May bind an additional third magnesium ion after substrate binding.</text>
</comment>
<evidence type="ECO:0000256" key="8">
    <source>
        <dbReference type="ARBA" id="ARBA00022763"/>
    </source>
</evidence>
<evidence type="ECO:0000256" key="1">
    <source>
        <dbReference type="ARBA" id="ARBA00004123"/>
    </source>
</evidence>
<feature type="compositionally biased region" description="Acidic residues" evidence="18">
    <location>
        <begin position="730"/>
        <end position="751"/>
    </location>
</feature>
<dbReference type="SMART" id="SM00484">
    <property type="entry name" value="XPGI"/>
    <property type="match status" value="1"/>
</dbReference>
<feature type="domain" description="XPG-I" evidence="19">
    <location>
        <begin position="138"/>
        <end position="211"/>
    </location>
</feature>
<keyword evidence="14 17" id="KW-0238">DNA-binding</keyword>
<evidence type="ECO:0000256" key="10">
    <source>
        <dbReference type="ARBA" id="ARBA00022801"/>
    </source>
</evidence>
<dbReference type="Gene3D" id="1.10.150.20">
    <property type="entry name" value="5' to 3' exonuclease, C-terminal subdomain"/>
    <property type="match status" value="1"/>
</dbReference>
<dbReference type="CDD" id="cd09908">
    <property type="entry name" value="H3TH_EXO1"/>
    <property type="match status" value="1"/>
</dbReference>
<evidence type="ECO:0000256" key="18">
    <source>
        <dbReference type="SAM" id="MobiDB-lite"/>
    </source>
</evidence>
<dbReference type="GO" id="GO:0006298">
    <property type="term" value="P:mismatch repair"/>
    <property type="evidence" value="ECO:0007669"/>
    <property type="project" value="TreeGrafter"/>
</dbReference>
<dbReference type="PROSITE" id="PS00842">
    <property type="entry name" value="XPG_2"/>
    <property type="match status" value="1"/>
</dbReference>
<dbReference type="GO" id="GO:0035312">
    <property type="term" value="F:5'-3' DNA exonuclease activity"/>
    <property type="evidence" value="ECO:0007669"/>
    <property type="project" value="UniProtKB-UniRule"/>
</dbReference>
<dbReference type="InterPro" id="IPR029060">
    <property type="entry name" value="PIN-like_dom_sf"/>
</dbReference>
<evidence type="ECO:0000259" key="20">
    <source>
        <dbReference type="SMART" id="SM00485"/>
    </source>
</evidence>
<dbReference type="InterPro" id="IPR006085">
    <property type="entry name" value="XPG_DNA_repair_N"/>
</dbReference>
<feature type="domain" description="XPG N-terminal" evidence="20">
    <location>
        <begin position="1"/>
        <end position="99"/>
    </location>
</feature>
<dbReference type="Gene3D" id="3.40.50.1010">
    <property type="entry name" value="5'-nuclease"/>
    <property type="match status" value="1"/>
</dbReference>
<evidence type="ECO:0000313" key="22">
    <source>
        <dbReference type="Proteomes" id="UP000075880"/>
    </source>
</evidence>
<protein>
    <recommendedName>
        <fullName evidence="3 17">Exonuclease 1</fullName>
        <ecNumber evidence="17">3.1.-.-</ecNumber>
    </recommendedName>
</protein>
<feature type="compositionally biased region" description="Acidic residues" evidence="18">
    <location>
        <begin position="667"/>
        <end position="677"/>
    </location>
</feature>
<dbReference type="GO" id="GO:0046872">
    <property type="term" value="F:metal ion binding"/>
    <property type="evidence" value="ECO:0007669"/>
    <property type="project" value="UniProtKB-UniRule"/>
</dbReference>
<dbReference type="FunFam" id="3.40.50.1010:FF:000002">
    <property type="entry name" value="Exonuclease 1, putative"/>
    <property type="match status" value="1"/>
</dbReference>
<evidence type="ECO:0000256" key="14">
    <source>
        <dbReference type="ARBA" id="ARBA00023125"/>
    </source>
</evidence>
<dbReference type="Proteomes" id="UP000075880">
    <property type="component" value="Unassembled WGS sequence"/>
</dbReference>
<dbReference type="SUPFAM" id="SSF47807">
    <property type="entry name" value="5' to 3' exonuclease, C-terminal subdomain"/>
    <property type="match status" value="1"/>
</dbReference>
<dbReference type="PROSITE" id="PS00841">
    <property type="entry name" value="XPG_1"/>
    <property type="match status" value="1"/>
</dbReference>
<evidence type="ECO:0000256" key="15">
    <source>
        <dbReference type="ARBA" id="ARBA00023204"/>
    </source>
</evidence>
<keyword evidence="16 17" id="KW-0539">Nucleus</keyword>
<dbReference type="InterPro" id="IPR019974">
    <property type="entry name" value="XPG_CS"/>
</dbReference>
<reference evidence="21" key="1">
    <citation type="submission" date="2024-04" db="UniProtKB">
        <authorList>
            <consortium name="EnsemblMetazoa"/>
        </authorList>
    </citation>
    <scope>IDENTIFICATION</scope>
    <source>
        <strain evidence="21">EBRO</strain>
    </source>
</reference>
<organism evidence="21 22">
    <name type="scientific">Anopheles atroparvus</name>
    <name type="common">European mosquito</name>
    <dbReference type="NCBI Taxonomy" id="41427"/>
    <lineage>
        <taxon>Eukaryota</taxon>
        <taxon>Metazoa</taxon>
        <taxon>Ecdysozoa</taxon>
        <taxon>Arthropoda</taxon>
        <taxon>Hexapoda</taxon>
        <taxon>Insecta</taxon>
        <taxon>Pterygota</taxon>
        <taxon>Neoptera</taxon>
        <taxon>Endopterygota</taxon>
        <taxon>Diptera</taxon>
        <taxon>Nematocera</taxon>
        <taxon>Culicoidea</taxon>
        <taxon>Culicidae</taxon>
        <taxon>Anophelinae</taxon>
        <taxon>Anopheles</taxon>
    </lineage>
</organism>
<comment type="similarity">
    <text evidence="2 17">Belongs to the XPG/RAD2 endonuclease family. EXO1 subfamily.</text>
</comment>
<evidence type="ECO:0000256" key="3">
    <source>
        <dbReference type="ARBA" id="ARBA00020324"/>
    </source>
</evidence>
<keyword evidence="11 17" id="KW-0269">Exonuclease</keyword>
<feature type="compositionally biased region" description="Polar residues" evidence="18">
    <location>
        <begin position="385"/>
        <end position="398"/>
    </location>
</feature>
<feature type="compositionally biased region" description="Polar residues" evidence="18">
    <location>
        <begin position="469"/>
        <end position="504"/>
    </location>
</feature>
<evidence type="ECO:0000256" key="13">
    <source>
        <dbReference type="ARBA" id="ARBA00022881"/>
    </source>
</evidence>
<dbReference type="SMART" id="SM00279">
    <property type="entry name" value="HhH2"/>
    <property type="match status" value="1"/>
</dbReference>
<sequence length="847" mass="94317">MGITGLLPFLEKASSVCHLRDLRGKCVAIDSYCWLHRGAFGCAERIARGESTNVHIQYCMKYVKLLLSYNIKPILVFDGRHLPAKAATEAKRRENRENARKRGAELLRLGRIEEARSYLRRCVDITHDMALQLIQECRNLNVDCVVAPYEADAQLAFLNRTDIAQYVITEDSDLVLFGCNRILFKLDLAGNGRLVEATKLHLAMGCREDRFKFAKFRYMCILSGCDYLDSLPGIGLAKACRFVLKTEDPDFRRALAKIPSYLNMRQLTVSEEYKDAFLKAEATFKHMVVYDPVHRRQTRLLDPDVEGTPEEYCCNAGEFLDEKTAFNLALGNLDPFSLRKMDDWHPDSADDVEETASSGSRRHPSIWKKNYNALVAEKEMKVMESRSSSKPKNASMTTFVKRPPPNADFVEQGTKDTICDVLQAYGIQSNEPPLKRLCHTQTAQPAALSSVAIAYEDVDALETMALLEQPTTPSRNRNPFALSSSGPVPSRDSPNALLSPTKITPENRSLLQNISPVKRIDYSQQRHVVMATTATTTRLSRFKRADATAAGGGPNAGQKVISRFFCSQQTTTSQVNATRTTSESPERNKKPLSSTYESPTAIVKEIKSKRSQILEATALYLQSPEARQPNRGQRTPEKCRIKQHLGSPENHTQLGPLDSGISMDPQKDEEEGMEEGSSDGLSSSQKENNESNASNLEKECSSPRSRTAVRLALFERQHGKKLAETNDTANESEDLAIVLDDDDDDDNDDDGDTGRGAPVKTKETLNKNQELEVGRKTSPNFNLNQAGSNKSVVVGPKNTKPRSSCRRPGLSTNRKQPSRSDNSGGLTQSRLSMFGFQKKPSMQLGNQ</sequence>
<evidence type="ECO:0000256" key="12">
    <source>
        <dbReference type="ARBA" id="ARBA00022842"/>
    </source>
</evidence>
<dbReference type="FunFam" id="1.10.150.20:FF:000011">
    <property type="entry name" value="exonuclease 1"/>
    <property type="match status" value="1"/>
</dbReference>
<dbReference type="GO" id="GO:0005634">
    <property type="term" value="C:nucleus"/>
    <property type="evidence" value="ECO:0007669"/>
    <property type="project" value="UniProtKB-SubCell"/>
</dbReference>
<feature type="region of interest" description="Disordered" evidence="18">
    <location>
        <begin position="569"/>
        <end position="597"/>
    </location>
</feature>
<name>A0AAG5CSI7_ANOAO</name>
<evidence type="ECO:0000256" key="9">
    <source>
        <dbReference type="ARBA" id="ARBA00022769"/>
    </source>
</evidence>
<dbReference type="CDD" id="cd09857">
    <property type="entry name" value="PIN_EXO1"/>
    <property type="match status" value="1"/>
</dbReference>
<dbReference type="SMART" id="SM00485">
    <property type="entry name" value="XPGN"/>
    <property type="match status" value="1"/>
</dbReference>
<dbReference type="AlphaFoldDB" id="A0AAG5CSI7"/>
<evidence type="ECO:0000256" key="17">
    <source>
        <dbReference type="RuleBase" id="RU910737"/>
    </source>
</evidence>
<evidence type="ECO:0000256" key="2">
    <source>
        <dbReference type="ARBA" id="ARBA00010563"/>
    </source>
</evidence>
<keyword evidence="10 17" id="KW-0378">Hydrolase</keyword>